<gene>
    <name evidence="1" type="ORF">GQ588_11610</name>
</gene>
<dbReference type="PANTHER" id="PTHR39185:SF1">
    <property type="entry name" value="SWARMING MOTILITY PROTEIN SWRD"/>
    <property type="match status" value="1"/>
</dbReference>
<dbReference type="PANTHER" id="PTHR39185">
    <property type="entry name" value="SWARMING MOTILITY PROTEIN SWRD"/>
    <property type="match status" value="1"/>
</dbReference>
<protein>
    <submittedName>
        <fullName evidence="1">Flagellar protein FlbD</fullName>
    </submittedName>
</protein>
<dbReference type="Pfam" id="PF06289">
    <property type="entry name" value="FlbD"/>
    <property type="match status" value="1"/>
</dbReference>
<dbReference type="InterPro" id="IPR009384">
    <property type="entry name" value="SwrD-like"/>
</dbReference>
<dbReference type="AlphaFoldDB" id="A0A857DKX9"/>
<dbReference type="EMBL" id="CP046996">
    <property type="protein sequence ID" value="QHA01238.1"/>
    <property type="molecule type" value="Genomic_DNA"/>
</dbReference>
<accession>A0A857DKX9</accession>
<dbReference type="RefSeq" id="WP_019226136.1">
    <property type="nucleotide sequence ID" value="NZ_CP046996.1"/>
</dbReference>
<reference evidence="1 2" key="1">
    <citation type="submission" date="2019-12" db="EMBL/GenBank/DDBJ databases">
        <title>Sequence classification of anaerobic respiratory reductive dehalogenases: First we see many, then we see few.</title>
        <authorList>
            <person name="Molenda O."/>
            <person name="Puentes Jacome L.A."/>
            <person name="Cao X."/>
            <person name="Nesbo C.L."/>
            <person name="Tang S."/>
            <person name="Morson N."/>
            <person name="Patron J."/>
            <person name="Lomheim L."/>
            <person name="Wishart D.S."/>
            <person name="Edwards E.A."/>
        </authorList>
    </citation>
    <scope>NUCLEOTIDE SEQUENCE [LARGE SCALE GENOMIC DNA]</scope>
    <source>
        <strain evidence="1 2">12DCA</strain>
    </source>
</reference>
<dbReference type="Proteomes" id="UP000430508">
    <property type="component" value="Chromosome"/>
</dbReference>
<organism evidence="1 2">
    <name type="scientific">Dehalobacter restrictus</name>
    <dbReference type="NCBI Taxonomy" id="55583"/>
    <lineage>
        <taxon>Bacteria</taxon>
        <taxon>Bacillati</taxon>
        <taxon>Bacillota</taxon>
        <taxon>Clostridia</taxon>
        <taxon>Eubacteriales</taxon>
        <taxon>Desulfitobacteriaceae</taxon>
        <taxon>Dehalobacter</taxon>
    </lineage>
</organism>
<keyword evidence="1" id="KW-0282">Flagellum</keyword>
<proteinExistence type="predicted"/>
<sequence>MIFLTRLNNKEFTINPDLIETAEATPDTVITLTTEKKYVVKESIDELIEKIAAFRRRCHPEFRGGTRSNEN</sequence>
<evidence type="ECO:0000313" key="1">
    <source>
        <dbReference type="EMBL" id="QHA01238.1"/>
    </source>
</evidence>
<keyword evidence="1" id="KW-0969">Cilium</keyword>
<evidence type="ECO:0000313" key="2">
    <source>
        <dbReference type="Proteomes" id="UP000430508"/>
    </source>
</evidence>
<keyword evidence="1" id="KW-0966">Cell projection</keyword>
<name>A0A857DKX9_9FIRM</name>